<dbReference type="EMBL" id="KA646856">
    <property type="protein sequence ID" value="AFP61485.1"/>
    <property type="molecule type" value="mRNA"/>
</dbReference>
<dbReference type="SUPFAM" id="SSF54695">
    <property type="entry name" value="POZ domain"/>
    <property type="match status" value="1"/>
</dbReference>
<dbReference type="EnsemblMetazoa" id="MDOA011913-RA">
    <property type="protein sequence ID" value="MDOA011913-PA"/>
    <property type="gene ID" value="MDOA011913"/>
</dbReference>
<dbReference type="Pfam" id="PF07707">
    <property type="entry name" value="BACK"/>
    <property type="match status" value="1"/>
</dbReference>
<dbReference type="eggNOG" id="KOG2075">
    <property type="taxonomic scope" value="Eukaryota"/>
</dbReference>
<dbReference type="OrthoDB" id="45365at2759"/>
<reference evidence="2" key="1">
    <citation type="submission" date="2012-08" db="EMBL/GenBank/DDBJ databases">
        <title>Transcriptome of adult Musca domestica launches a platform for comparative house fly gene expression and characterization of differential gene expression among resistant and susceptible house flies.</title>
        <authorList>
            <person name="Liu N."/>
            <person name="Zhang L."/>
            <person name="Li M."/>
            <person name="Reid W."/>
        </authorList>
    </citation>
    <scope>NUCLEOTIDE SEQUENCE</scope>
    <source>
        <strain evidence="2">ALHF</strain>
        <tissue evidence="2">Whole body</tissue>
    </source>
</reference>
<keyword evidence="4" id="KW-1185">Reference proteome</keyword>
<dbReference type="FunFam" id="2.60.120.820:FF:000006">
    <property type="entry name" value="Blast:BTB/POZ domain-containing protein 3"/>
    <property type="match status" value="1"/>
</dbReference>
<organism evidence="2">
    <name type="scientific">Musca domestica</name>
    <name type="common">House fly</name>
    <dbReference type="NCBI Taxonomy" id="7370"/>
    <lineage>
        <taxon>Eukaryota</taxon>
        <taxon>Metazoa</taxon>
        <taxon>Ecdysozoa</taxon>
        <taxon>Arthropoda</taxon>
        <taxon>Hexapoda</taxon>
        <taxon>Insecta</taxon>
        <taxon>Pterygota</taxon>
        <taxon>Neoptera</taxon>
        <taxon>Endopterygota</taxon>
        <taxon>Diptera</taxon>
        <taxon>Brachycera</taxon>
        <taxon>Muscomorpha</taxon>
        <taxon>Muscoidea</taxon>
        <taxon>Muscidae</taxon>
        <taxon>Musca</taxon>
    </lineage>
</organism>
<dbReference type="VEuPathDB" id="VectorBase:MDOMA2_008095"/>
<dbReference type="SMART" id="SM00225">
    <property type="entry name" value="BTB"/>
    <property type="match status" value="1"/>
</dbReference>
<reference evidence="3" key="2">
    <citation type="submission" date="2020-05" db="UniProtKB">
        <authorList>
            <consortium name="EnsemblMetazoa"/>
        </authorList>
    </citation>
    <scope>IDENTIFICATION</scope>
    <source>
        <strain evidence="3">Aabys</strain>
    </source>
</reference>
<dbReference type="Gene3D" id="2.60.120.820">
    <property type="entry name" value="PHR domain"/>
    <property type="match status" value="1"/>
</dbReference>
<evidence type="ECO:0000259" key="1">
    <source>
        <dbReference type="PROSITE" id="PS50097"/>
    </source>
</evidence>
<evidence type="ECO:0000313" key="4">
    <source>
        <dbReference type="Proteomes" id="UP001652621"/>
    </source>
</evidence>
<evidence type="ECO:0000313" key="5">
    <source>
        <dbReference type="RefSeq" id="XP_005186623.1"/>
    </source>
</evidence>
<reference evidence="5" key="3">
    <citation type="submission" date="2025-04" db="UniProtKB">
        <authorList>
            <consortium name="RefSeq"/>
        </authorList>
    </citation>
    <scope>IDENTIFICATION</scope>
    <source>
        <strain evidence="5">Aabys</strain>
    </source>
</reference>
<feature type="domain" description="BTB" evidence="1">
    <location>
        <begin position="26"/>
        <end position="96"/>
    </location>
</feature>
<dbReference type="GeneID" id="101889489"/>
<name>T1PDM3_MUSDO</name>
<dbReference type="FunFam" id="3.30.710.10:FF:000169">
    <property type="entry name" value="BTB/POZ domain-containing protein 2"/>
    <property type="match status" value="1"/>
</dbReference>
<evidence type="ECO:0000313" key="3">
    <source>
        <dbReference type="EnsemblMetazoa" id="MDOA011913-PA"/>
    </source>
</evidence>
<dbReference type="GO" id="GO:0022008">
    <property type="term" value="P:neurogenesis"/>
    <property type="evidence" value="ECO:0007669"/>
    <property type="project" value="TreeGrafter"/>
</dbReference>
<gene>
    <name evidence="3" type="primary">101889489</name>
    <name evidence="5" type="synonym">LOC101889489</name>
</gene>
<dbReference type="RefSeq" id="XP_005186623.1">
    <property type="nucleotide sequence ID" value="XM_005186566.3"/>
</dbReference>
<dbReference type="SMART" id="SM00875">
    <property type="entry name" value="BACK"/>
    <property type="match status" value="1"/>
</dbReference>
<dbReference type="KEGG" id="mde:101889489"/>
<dbReference type="InterPro" id="IPR000210">
    <property type="entry name" value="BTB/POZ_dom"/>
</dbReference>
<protein>
    <submittedName>
        <fullName evidence="2 3">BTB/POZ domain protein</fullName>
    </submittedName>
    <submittedName>
        <fullName evidence="5">Uncharacterized protein LOC101889489</fullName>
    </submittedName>
</protein>
<evidence type="ECO:0000313" key="2">
    <source>
        <dbReference type="EMBL" id="AFP61485.1"/>
    </source>
</evidence>
<dbReference type="PANTHER" id="PTHR45774">
    <property type="entry name" value="BTB/POZ DOMAIN-CONTAINING"/>
    <property type="match status" value="1"/>
</dbReference>
<dbReference type="AlphaFoldDB" id="T1PDM3"/>
<dbReference type="Gene3D" id="3.30.710.10">
    <property type="entry name" value="Potassium Channel Kv1.1, Chain A"/>
    <property type="match status" value="1"/>
</dbReference>
<dbReference type="STRING" id="7370.T1PDM3"/>
<sequence length="642" mass="72473">MGQDWQHDFIKIKNRGMHLLATGKWADCRFLVGTPPNQKIIAGHKLILAMASPVFETMFYGHLVDKDDPIVIPDVQPDAFEAMLEYIYSDNISISSFDKACELCYVAKKYMLPHVVEHCTRYLWSDLSPKNACRAYEFAKLFDEPRLMQSSMELIAGHTREVLEDPSFLDIEVSTLMAILDQDKLNIDSEMDLFNALLRFANERSLIRDDNVQNLHEQNNQNNSVNGGIGLIPVEEIKMEPDVNAMMQGHEEEFSEENNEVNYNHHHESPSPDVVVVENELPHPVAPPANDQPSTSASAANAAAAVAAVDNLNYFMDEQRLMVDEATLRQAVKKIRFLTMTPQQFADGPARSKLLQQHEALAILIEISSPSINDCPMPEGFCRSRCSRNYYEQRSNQRDLSSYRHSMPPPGSGNICSFAPMDSSMDHIPAQVLASTRANPCNNLPASNPNPLMPRVSAGIPIIPVSDNEVATNDTRRSYCVCTGSPQFHYRNTSVSDCGLTFQVDTNIWITGVQVPTQVLCGELMNSAGFSERYSEILYAHIQDMQGSRLSYTHCTSRVRYDSLLDISFDRPVYIYRNQIYKVFVVFNKIGWYPMYNSVLDVECNRVKFSFNVGDPSESVRCGLIRAIVFSTPQEHTRHIID</sequence>
<dbReference type="InterPro" id="IPR011705">
    <property type="entry name" value="BACK"/>
</dbReference>
<dbReference type="Proteomes" id="UP001652621">
    <property type="component" value="Unplaced"/>
</dbReference>
<accession>T1PDM3</accession>
<dbReference type="GO" id="GO:0005829">
    <property type="term" value="C:cytosol"/>
    <property type="evidence" value="ECO:0007669"/>
    <property type="project" value="TreeGrafter"/>
</dbReference>
<dbReference type="Gene3D" id="1.25.40.420">
    <property type="match status" value="1"/>
</dbReference>
<dbReference type="PROSITE" id="PS50097">
    <property type="entry name" value="BTB"/>
    <property type="match status" value="1"/>
</dbReference>
<dbReference type="PANTHER" id="PTHR45774:SF3">
    <property type="entry name" value="BTB (POZ) DOMAIN-CONTAINING 2B-RELATED"/>
    <property type="match status" value="1"/>
</dbReference>
<dbReference type="GO" id="GO:0000932">
    <property type="term" value="C:P-body"/>
    <property type="evidence" value="ECO:0007669"/>
    <property type="project" value="TreeGrafter"/>
</dbReference>
<dbReference type="VEuPathDB" id="VectorBase:MDOA011913"/>
<dbReference type="Pfam" id="PF00651">
    <property type="entry name" value="BTB"/>
    <property type="match status" value="1"/>
</dbReference>
<dbReference type="InterPro" id="IPR011333">
    <property type="entry name" value="SKP1/BTB/POZ_sf"/>
</dbReference>
<dbReference type="InterPro" id="IPR038648">
    <property type="entry name" value="PHR_sf"/>
</dbReference>
<proteinExistence type="evidence at transcript level"/>